<keyword evidence="3" id="KW-1003">Cell membrane</keyword>
<evidence type="ECO:0000256" key="5">
    <source>
        <dbReference type="ARBA" id="ARBA00022989"/>
    </source>
</evidence>
<feature type="transmembrane region" description="Helical" evidence="7">
    <location>
        <begin position="15"/>
        <end position="36"/>
    </location>
</feature>
<accession>A0A0K2JHW6</accession>
<gene>
    <name evidence="8" type="primary">virD4</name>
    <name evidence="8" type="ORF">SKUN_001311</name>
</gene>
<dbReference type="InterPro" id="IPR051539">
    <property type="entry name" value="T4SS-coupling_protein"/>
</dbReference>
<name>A0A0K2JHW6_SPIKU</name>
<evidence type="ECO:0000256" key="3">
    <source>
        <dbReference type="ARBA" id="ARBA00022475"/>
    </source>
</evidence>
<evidence type="ECO:0000256" key="6">
    <source>
        <dbReference type="ARBA" id="ARBA00023136"/>
    </source>
</evidence>
<evidence type="ECO:0000313" key="8">
    <source>
        <dbReference type="EMBL" id="ALA98184.1"/>
    </source>
</evidence>
<dbReference type="STRING" id="273035.SKUN_001311"/>
<evidence type="ECO:0000313" key="9">
    <source>
        <dbReference type="Proteomes" id="UP000062963"/>
    </source>
</evidence>
<dbReference type="Gene3D" id="3.40.50.300">
    <property type="entry name" value="P-loop containing nucleotide triphosphate hydrolases"/>
    <property type="match status" value="2"/>
</dbReference>
<evidence type="ECO:0000256" key="2">
    <source>
        <dbReference type="ARBA" id="ARBA00008806"/>
    </source>
</evidence>
<comment type="similarity">
    <text evidence="2">Belongs to the VirD4/TraG family.</text>
</comment>
<feature type="transmembrane region" description="Helical" evidence="7">
    <location>
        <begin position="61"/>
        <end position="87"/>
    </location>
</feature>
<dbReference type="RefSeq" id="WP_053391270.1">
    <property type="nucleotide sequence ID" value="NZ_CP010899.1"/>
</dbReference>
<evidence type="ECO:0000256" key="7">
    <source>
        <dbReference type="SAM" id="Phobius"/>
    </source>
</evidence>
<dbReference type="CDD" id="cd01127">
    <property type="entry name" value="TrwB_TraG_TraD_VirD4"/>
    <property type="match status" value="1"/>
</dbReference>
<dbReference type="AlphaFoldDB" id="A0A0K2JHW6"/>
<protein>
    <submittedName>
        <fullName evidence="8">Type IV secretion system protein VirD4</fullName>
    </submittedName>
</protein>
<keyword evidence="6 7" id="KW-0472">Membrane</keyword>
<proteinExistence type="inferred from homology"/>
<dbReference type="InterPro" id="IPR003688">
    <property type="entry name" value="TraG/VirD4"/>
</dbReference>
<evidence type="ECO:0000256" key="4">
    <source>
        <dbReference type="ARBA" id="ARBA00022692"/>
    </source>
</evidence>
<dbReference type="KEGG" id="skn:SKUN_001311"/>
<dbReference type="EMBL" id="CP010899">
    <property type="protein sequence ID" value="ALA98184.1"/>
    <property type="molecule type" value="Genomic_DNA"/>
</dbReference>
<organism evidence="8 9">
    <name type="scientific">Spiroplasma kunkelii CR2-3x</name>
    <dbReference type="NCBI Taxonomy" id="273035"/>
    <lineage>
        <taxon>Bacteria</taxon>
        <taxon>Bacillati</taxon>
        <taxon>Mycoplasmatota</taxon>
        <taxon>Mollicutes</taxon>
        <taxon>Entomoplasmatales</taxon>
        <taxon>Spiroplasmataceae</taxon>
        <taxon>Spiroplasma</taxon>
    </lineage>
</organism>
<sequence length="721" mass="83157">MHKSKRFSKHQKDSLIAACVFFPIANIFGIIFISFFKVWKMPGFTFSKFFPYLWKFISENITFVLICIAVISIIFWVIASFIIFVAAKHFEKTYVKKTETSEYGGAKWIVNELDNKGSIREFNKLYPVHNLHDVKNKAGWVVRFLKKNSKINFNIRTNTHAICLGATNSGKSQKIVMPSAIYNSCLPERYKPCLIFTDPKGELYDVLSKLLQKNGYEILVLNLRDPKNSSSWNPLAISYKYYYDSVTIAKELKYFIVKNQKHLEKYVCYYHDEFNCTECFRNIVDKKIAIFRNQWFFDLKEAQEFVEATRNELKSLAIEEINDLVLTIWPLTGGENDHFASMAASIAKTIILGLLEILDDNPAALPLEKFNFPLINMLCTDRKKMKAWFASLPSTSLAKIIGSNALATGEKELGSIFSTLDRGLQIYQDLGIQSIVCSNEIDLFKFTEKPKALFLIIPDEKTNRHIFASLIISQLYKANVGITTERKSKRLPRDIQFYLDEFGNMPTIPNFQSFVTVARSRGMFFLIIVQDLDQVYEKYGKENGTVIISNCNLNIYIQTNNFDTAKTYSDMLGTETVEILSHSRSRSLQTKRIMIDPVQRRKEGMELIKPSDLMKLKNPYGIIFSSKENPGLVYMDSAWKYSKVFGLGKLKNRKIIKQFNFINNHYFDLFSYVTSGQVEMMKNEIEEKIGTILKIPLAQRTPEQIKLLEKCKNIGINFTES</sequence>
<dbReference type="SUPFAM" id="SSF52540">
    <property type="entry name" value="P-loop containing nucleoside triphosphate hydrolases"/>
    <property type="match status" value="1"/>
</dbReference>
<reference evidence="8 9" key="1">
    <citation type="journal article" date="2015" name="Genome Announc.">
        <title>Complete Genome Sequence of Spiroplasma kunkelii Strain CR2-3x, Causal Agent of Corn Stunt Disease in Zea mays L.</title>
        <authorList>
            <person name="Davis R.E."/>
            <person name="Shao J."/>
            <person name="Dally E.L."/>
            <person name="Zhao Y."/>
            <person name="Gasparich G.E."/>
            <person name="Gaynor B.J."/>
            <person name="Athey J.C."/>
            <person name="Harrison N.A."/>
            <person name="Donofrio N."/>
        </authorList>
    </citation>
    <scope>NUCLEOTIDE SEQUENCE [LARGE SCALE GENOMIC DNA]</scope>
    <source>
        <strain evidence="8 9">CR2-3x</strain>
    </source>
</reference>
<dbReference type="GO" id="GO:0005886">
    <property type="term" value="C:plasma membrane"/>
    <property type="evidence" value="ECO:0007669"/>
    <property type="project" value="UniProtKB-SubCell"/>
</dbReference>
<comment type="subcellular location">
    <subcellularLocation>
        <location evidence="1">Cell membrane</location>
        <topology evidence="1">Multi-pass membrane protein</topology>
    </subcellularLocation>
</comment>
<dbReference type="PATRIC" id="fig|273035.7.peg.1612"/>
<keyword evidence="5 7" id="KW-1133">Transmembrane helix</keyword>
<dbReference type="Pfam" id="PF02534">
    <property type="entry name" value="T4SS-DNA_transf"/>
    <property type="match status" value="1"/>
</dbReference>
<dbReference type="Proteomes" id="UP000062963">
    <property type="component" value="Chromosome"/>
</dbReference>
<dbReference type="InterPro" id="IPR027417">
    <property type="entry name" value="P-loop_NTPase"/>
</dbReference>
<dbReference type="PANTHER" id="PTHR37937">
    <property type="entry name" value="CONJUGATIVE TRANSFER: DNA TRANSPORT"/>
    <property type="match status" value="1"/>
</dbReference>
<keyword evidence="4 7" id="KW-0812">Transmembrane</keyword>
<evidence type="ECO:0000256" key="1">
    <source>
        <dbReference type="ARBA" id="ARBA00004651"/>
    </source>
</evidence>
<dbReference type="OrthoDB" id="9766496at2"/>
<dbReference type="PANTHER" id="PTHR37937:SF1">
    <property type="entry name" value="CONJUGATIVE TRANSFER: DNA TRANSPORT"/>
    <property type="match status" value="1"/>
</dbReference>
<keyword evidence="9" id="KW-1185">Reference proteome</keyword>